<name>A0A1F7IA67_9BACT</name>
<evidence type="ECO:0008006" key="3">
    <source>
        <dbReference type="Google" id="ProtNLM"/>
    </source>
</evidence>
<dbReference type="Gene3D" id="3.30.2310.20">
    <property type="entry name" value="RelE-like"/>
    <property type="match status" value="1"/>
</dbReference>
<comment type="caution">
    <text evidence="1">The sequence shown here is derived from an EMBL/GenBank/DDBJ whole genome shotgun (WGS) entry which is preliminary data.</text>
</comment>
<evidence type="ECO:0000313" key="1">
    <source>
        <dbReference type="EMBL" id="OGK40251.1"/>
    </source>
</evidence>
<dbReference type="AlphaFoldDB" id="A0A1F7IA67"/>
<accession>A0A1F7IA67</accession>
<evidence type="ECO:0000313" key="2">
    <source>
        <dbReference type="Proteomes" id="UP000179270"/>
    </source>
</evidence>
<sequence>MKYEISLKDSAKKTLDNLTKKDRERIYKSFLAISHYPVYGNRLDLPVGDYYSIDIWPFMIIYKIFDKLKLVSIVKINYSLGVNKH</sequence>
<dbReference type="EMBL" id="MGAF01000034">
    <property type="protein sequence ID" value="OGK40251.1"/>
    <property type="molecule type" value="Genomic_DNA"/>
</dbReference>
<dbReference type="SUPFAM" id="SSF143011">
    <property type="entry name" value="RelE-like"/>
    <property type="match status" value="1"/>
</dbReference>
<organism evidence="1 2">
    <name type="scientific">Candidatus Roizmanbacteria bacterium RIFCSPLOWO2_01_FULL_35_13</name>
    <dbReference type="NCBI Taxonomy" id="1802055"/>
    <lineage>
        <taxon>Bacteria</taxon>
        <taxon>Candidatus Roizmaniibacteriota</taxon>
    </lineage>
</organism>
<gene>
    <name evidence="1" type="ORF">A3A74_07130</name>
</gene>
<dbReference type="InterPro" id="IPR035093">
    <property type="entry name" value="RelE/ParE_toxin_dom_sf"/>
</dbReference>
<proteinExistence type="predicted"/>
<reference evidence="1 2" key="1">
    <citation type="journal article" date="2016" name="Nat. Commun.">
        <title>Thousands of microbial genomes shed light on interconnected biogeochemical processes in an aquifer system.</title>
        <authorList>
            <person name="Anantharaman K."/>
            <person name="Brown C.T."/>
            <person name="Hug L.A."/>
            <person name="Sharon I."/>
            <person name="Castelle C.J."/>
            <person name="Probst A.J."/>
            <person name="Thomas B.C."/>
            <person name="Singh A."/>
            <person name="Wilkins M.J."/>
            <person name="Karaoz U."/>
            <person name="Brodie E.L."/>
            <person name="Williams K.H."/>
            <person name="Hubbard S.S."/>
            <person name="Banfield J.F."/>
        </authorList>
    </citation>
    <scope>NUCLEOTIDE SEQUENCE [LARGE SCALE GENOMIC DNA]</scope>
</reference>
<dbReference type="Proteomes" id="UP000179270">
    <property type="component" value="Unassembled WGS sequence"/>
</dbReference>
<protein>
    <recommendedName>
        <fullName evidence="3">Addiction module toxin RelE</fullName>
    </recommendedName>
</protein>
<dbReference type="STRING" id="1802055.A3A74_07130"/>